<protein>
    <recommendedName>
        <fullName evidence="3">CHAT domain-containing protein</fullName>
    </recommendedName>
</protein>
<dbReference type="KEGG" id="mpd:MCP_0116"/>
<proteinExistence type="predicted"/>
<evidence type="ECO:0000313" key="2">
    <source>
        <dbReference type="Proteomes" id="UP000001882"/>
    </source>
</evidence>
<reference evidence="1 2" key="2">
    <citation type="journal article" date="2008" name="Int. J. Syst. Evol. Microbiol.">
        <title>Methanocella paludicola gen. nov., sp. nov., a methane-producing archaeon, the first isolate of the lineage 'Rice Cluster I', and proposal of the new archaeal order Methanocellales ord. nov.</title>
        <authorList>
            <person name="Sakai S."/>
            <person name="Imachi H."/>
            <person name="Hanada S."/>
            <person name="Ohashi A."/>
            <person name="Harada H."/>
            <person name="Kamagata Y."/>
        </authorList>
    </citation>
    <scope>NUCLEOTIDE SEQUENCE [LARGE SCALE GENOMIC DNA]</scope>
    <source>
        <strain evidence="2">DSM 17711 / JCM 13418 / NBRC 101707 / SANAE</strain>
    </source>
</reference>
<dbReference type="eggNOG" id="arCOG06229">
    <property type="taxonomic scope" value="Archaea"/>
</dbReference>
<dbReference type="OrthoDB" id="269729at2157"/>
<name>D1YUR6_METPS</name>
<dbReference type="AlphaFoldDB" id="D1YUR6"/>
<reference evidence="2" key="3">
    <citation type="journal article" date="2011" name="PLoS ONE">
        <title>Genome sequence of a mesophilic hydrogenotrophic methanogen Methanocella paludicola, the first cultivated representative of the order Methanocellales.</title>
        <authorList>
            <person name="Sakai S."/>
            <person name="Takaki Y."/>
            <person name="Shimamura S."/>
            <person name="Sekine M."/>
            <person name="Tajima T."/>
            <person name="Kosugi H."/>
            <person name="Ichikawa N."/>
            <person name="Tasumi E."/>
            <person name="Hiraki A.T."/>
            <person name="Shimizu A."/>
            <person name="Kato Y."/>
            <person name="Nishiko R."/>
            <person name="Mori K."/>
            <person name="Fujita N."/>
            <person name="Imachi H."/>
            <person name="Takai K."/>
        </authorList>
    </citation>
    <scope>NUCLEOTIDE SEQUENCE [LARGE SCALE GENOMIC DNA]</scope>
    <source>
        <strain evidence="2">DSM 17711 / JCM 13418 / NBRC 101707 / SANAE</strain>
    </source>
</reference>
<sequence>MPFHAREEAYGPPRAELYTREDIEEVFQCVSALCTCDRLSSPAKSDPLFRPPFPAARARAFREGKEKSLISFHLRPDLRALYPVSTLAYYLSAPIVEDEDNYIAFSPGETTDIPGAPELETWAGEALRRTFYLDCAVRYAAVSGGRLNGLDVEKLLRGRAEDIFEMGPGERLMLYSGVRVVPGMPSWHMAAYLDPVPGSVEALPFLMRSLAAIYMPRAFPVNERAVVSMSVHEFLGKQKGPDTACPGGHVVLPSLREAGIQLWFSDGFPVDASKVSLRSISGKRRERKNKGTSIGIVCNEESMSGEVDAIIDALGDTEASVEILWDASVDKYAGAFARGFDVLQVIGHCDERGLKCHDGFASVKDIEKNRTPMFFFNSCASYREAAQLVEWGSVCGVATLFRVLEEAAVDLCRDFYRMLGAGYTASVSLNAARECSALGKEYLLLGNGSFTCFEGDPLKPFYRINSRPGGFSLGCTTGNVDKGYVVSSWSPGGRTMISDLGFETGPMKAEQLIAISEKFQGYCIYGRRLYESVGDAALKALEDWRCRT</sequence>
<reference evidence="1 2" key="1">
    <citation type="journal article" date="2007" name="Appl. Environ. Microbiol.">
        <title>Isolation of key methanogens for global methane emission from rice paddy fields: a novel isolate affiliated with the clone cluster rice cluster I.</title>
        <authorList>
            <person name="Sakai S."/>
            <person name="Imachi H."/>
            <person name="Sekiguchi Y."/>
            <person name="Ohashi A."/>
            <person name="Harada H."/>
            <person name="Kamagata Y."/>
        </authorList>
    </citation>
    <scope>NUCLEOTIDE SEQUENCE [LARGE SCALE GENOMIC DNA]</scope>
    <source>
        <strain evidence="2">DSM 17711 / JCM 13418 / NBRC 101707 / SANAE</strain>
    </source>
</reference>
<dbReference type="Proteomes" id="UP000001882">
    <property type="component" value="Chromosome"/>
</dbReference>
<dbReference type="EMBL" id="AP011532">
    <property type="protein sequence ID" value="BAI60188.1"/>
    <property type="molecule type" value="Genomic_DNA"/>
</dbReference>
<keyword evidence="2" id="KW-1185">Reference proteome</keyword>
<gene>
    <name evidence="1" type="ordered locus">MCP_0116</name>
</gene>
<accession>D1YUR6</accession>
<dbReference type="InParanoid" id="D1YUR6"/>
<organism evidence="1 2">
    <name type="scientific">Methanocella paludicola (strain DSM 17711 / JCM 13418 / NBRC 101707 / SANAE)</name>
    <dbReference type="NCBI Taxonomy" id="304371"/>
    <lineage>
        <taxon>Archaea</taxon>
        <taxon>Methanobacteriati</taxon>
        <taxon>Methanobacteriota</taxon>
        <taxon>Stenosarchaea group</taxon>
        <taxon>Methanomicrobia</taxon>
        <taxon>Methanocellales</taxon>
        <taxon>Methanocellaceae</taxon>
        <taxon>Methanocella</taxon>
    </lineage>
</organism>
<evidence type="ECO:0000313" key="1">
    <source>
        <dbReference type="EMBL" id="BAI60188.1"/>
    </source>
</evidence>
<evidence type="ECO:0008006" key="3">
    <source>
        <dbReference type="Google" id="ProtNLM"/>
    </source>
</evidence>